<sequence length="82" mass="9553">MTLPLFFLDDSFISFWHIISTILENPIWHFDLQYYHVVLTNNIDIPCTYYTAAHVVSLIALNSSSLPCFPPYSWSFLCFTVT</sequence>
<organism evidence="1 2">
    <name type="scientific">Nicotiana attenuata</name>
    <name type="common">Coyote tobacco</name>
    <dbReference type="NCBI Taxonomy" id="49451"/>
    <lineage>
        <taxon>Eukaryota</taxon>
        <taxon>Viridiplantae</taxon>
        <taxon>Streptophyta</taxon>
        <taxon>Embryophyta</taxon>
        <taxon>Tracheophyta</taxon>
        <taxon>Spermatophyta</taxon>
        <taxon>Magnoliopsida</taxon>
        <taxon>eudicotyledons</taxon>
        <taxon>Gunneridae</taxon>
        <taxon>Pentapetalae</taxon>
        <taxon>asterids</taxon>
        <taxon>lamiids</taxon>
        <taxon>Solanales</taxon>
        <taxon>Solanaceae</taxon>
        <taxon>Nicotianoideae</taxon>
        <taxon>Nicotianeae</taxon>
        <taxon>Nicotiana</taxon>
    </lineage>
</organism>
<evidence type="ECO:0000313" key="1">
    <source>
        <dbReference type="EMBL" id="OIT08291.1"/>
    </source>
</evidence>
<proteinExistence type="predicted"/>
<dbReference type="Proteomes" id="UP000187609">
    <property type="component" value="Unassembled WGS sequence"/>
</dbReference>
<accession>A0A1J6JBT1</accession>
<dbReference type="Gramene" id="OIT08291">
    <property type="protein sequence ID" value="OIT08291"/>
    <property type="gene ID" value="A4A49_63170"/>
</dbReference>
<reference evidence="1" key="1">
    <citation type="submission" date="2016-11" db="EMBL/GenBank/DDBJ databases">
        <title>The genome of Nicotiana attenuata.</title>
        <authorList>
            <person name="Xu S."/>
            <person name="Brockmoeller T."/>
            <person name="Gaquerel E."/>
            <person name="Navarro A."/>
            <person name="Kuhl H."/>
            <person name="Gase K."/>
            <person name="Ling Z."/>
            <person name="Zhou W."/>
            <person name="Kreitzer C."/>
            <person name="Stanke M."/>
            <person name="Tang H."/>
            <person name="Lyons E."/>
            <person name="Pandey P."/>
            <person name="Pandey S.P."/>
            <person name="Timmermann B."/>
            <person name="Baldwin I.T."/>
        </authorList>
    </citation>
    <scope>NUCLEOTIDE SEQUENCE [LARGE SCALE GENOMIC DNA]</scope>
    <source>
        <strain evidence="1">UT</strain>
    </source>
</reference>
<feature type="non-terminal residue" evidence="1">
    <location>
        <position position="82"/>
    </location>
</feature>
<name>A0A1J6JBT1_NICAT</name>
<dbReference type="AlphaFoldDB" id="A0A1J6JBT1"/>
<keyword evidence="2" id="KW-1185">Reference proteome</keyword>
<dbReference type="EMBL" id="MJEQ01037183">
    <property type="protein sequence ID" value="OIT08291.1"/>
    <property type="molecule type" value="Genomic_DNA"/>
</dbReference>
<gene>
    <name evidence="1" type="ORF">A4A49_63170</name>
</gene>
<evidence type="ECO:0000313" key="2">
    <source>
        <dbReference type="Proteomes" id="UP000187609"/>
    </source>
</evidence>
<comment type="caution">
    <text evidence="1">The sequence shown here is derived from an EMBL/GenBank/DDBJ whole genome shotgun (WGS) entry which is preliminary data.</text>
</comment>
<protein>
    <submittedName>
        <fullName evidence="1">Uncharacterized protein</fullName>
    </submittedName>
</protein>